<organism evidence="8 9">
    <name type="scientific">Maledivibacter halophilus</name>
    <dbReference type="NCBI Taxonomy" id="36842"/>
    <lineage>
        <taxon>Bacteria</taxon>
        <taxon>Bacillati</taxon>
        <taxon>Bacillota</taxon>
        <taxon>Clostridia</taxon>
        <taxon>Peptostreptococcales</taxon>
        <taxon>Caminicellaceae</taxon>
        <taxon>Maledivibacter</taxon>
    </lineage>
</organism>
<evidence type="ECO:0000256" key="4">
    <source>
        <dbReference type="ARBA" id="ARBA00023239"/>
    </source>
</evidence>
<dbReference type="PANTHER" id="PTHR11941:SF54">
    <property type="entry name" value="ENOYL-COA HYDRATASE, MITOCHONDRIAL"/>
    <property type="match status" value="1"/>
</dbReference>
<dbReference type="RefSeq" id="WP_079490745.1">
    <property type="nucleotide sequence ID" value="NZ_FUZT01000003.1"/>
</dbReference>
<evidence type="ECO:0000256" key="5">
    <source>
        <dbReference type="ARBA" id="ARBA00050624"/>
    </source>
</evidence>
<dbReference type="InterPro" id="IPR001753">
    <property type="entry name" value="Enoyl-CoA_hydra/iso"/>
</dbReference>
<evidence type="ECO:0000313" key="8">
    <source>
        <dbReference type="EMBL" id="SKC58934.1"/>
    </source>
</evidence>
<evidence type="ECO:0000256" key="1">
    <source>
        <dbReference type="ARBA" id="ARBA00005086"/>
    </source>
</evidence>
<dbReference type="EMBL" id="FUZT01000003">
    <property type="protein sequence ID" value="SKC58934.1"/>
    <property type="molecule type" value="Genomic_DNA"/>
</dbReference>
<dbReference type="STRING" id="36842.SAMN02194393_01639"/>
<evidence type="ECO:0000256" key="3">
    <source>
        <dbReference type="ARBA" id="ARBA00011881"/>
    </source>
</evidence>
<proteinExistence type="inferred from homology"/>
<dbReference type="Gene3D" id="1.10.12.10">
    <property type="entry name" value="Lyase 2-enoyl-coa Hydratase, Chain A, domain 2"/>
    <property type="match status" value="1"/>
</dbReference>
<name>A0A1T5K5N7_9FIRM</name>
<dbReference type="InterPro" id="IPR014748">
    <property type="entry name" value="Enoyl-CoA_hydra_C"/>
</dbReference>
<dbReference type="AlphaFoldDB" id="A0A1T5K5N7"/>
<dbReference type="Gene3D" id="3.90.226.10">
    <property type="entry name" value="2-enoyl-CoA Hydratase, Chain A, domain 1"/>
    <property type="match status" value="1"/>
</dbReference>
<dbReference type="InterPro" id="IPR018376">
    <property type="entry name" value="Enoyl-CoA_hyd/isom_CS"/>
</dbReference>
<dbReference type="Proteomes" id="UP000190285">
    <property type="component" value="Unassembled WGS sequence"/>
</dbReference>
<keyword evidence="4" id="KW-0456">Lyase</keyword>
<dbReference type="FunFam" id="1.10.12.10:FF:000001">
    <property type="entry name" value="Probable enoyl-CoA hydratase, mitochondrial"/>
    <property type="match status" value="1"/>
</dbReference>
<dbReference type="Pfam" id="PF00378">
    <property type="entry name" value="ECH_1"/>
    <property type="match status" value="1"/>
</dbReference>
<dbReference type="OrthoDB" id="9775794at2"/>
<sequence length="259" mass="28238">MSYDNLLLKKQDNIAILSFNRPKVLNALNTDVLKELDRAIDDIEKDEEIYVLIITGEGKAFIAGADISEMRDKTAVEGRKFGELGSSIFRKIELMEKPVIAAVNGFALGGGCELSMSCDIRIAGEKAKFGQPEVGLGITPGFAGTQRLARLVGTAKAKELIFTADIIKAQEAKEIGLVNKVVAQEELISEALEMAKKIASNGQIAVKYSKVAINRGINCDLDTGNEIEKDLFGLCFATEDQKEGMSAFLEKRKAEFKNK</sequence>
<dbReference type="CDD" id="cd06558">
    <property type="entry name" value="crotonase-like"/>
    <property type="match status" value="1"/>
</dbReference>
<protein>
    <recommendedName>
        <fullName evidence="6">short-chain-enoyl-CoA hydratase</fullName>
        <ecNumber evidence="6">4.2.1.150</ecNumber>
    </recommendedName>
</protein>
<dbReference type="GO" id="GO:0006635">
    <property type="term" value="P:fatty acid beta-oxidation"/>
    <property type="evidence" value="ECO:0007669"/>
    <property type="project" value="TreeGrafter"/>
</dbReference>
<evidence type="ECO:0000313" key="9">
    <source>
        <dbReference type="Proteomes" id="UP000190285"/>
    </source>
</evidence>
<dbReference type="FunFam" id="3.90.226.10:FF:000009">
    <property type="entry name" value="Carnitinyl-CoA dehydratase"/>
    <property type="match status" value="1"/>
</dbReference>
<reference evidence="8 9" key="1">
    <citation type="submission" date="2017-02" db="EMBL/GenBank/DDBJ databases">
        <authorList>
            <person name="Peterson S.W."/>
        </authorList>
    </citation>
    <scope>NUCLEOTIDE SEQUENCE [LARGE SCALE GENOMIC DNA]</scope>
    <source>
        <strain evidence="8 9">M1</strain>
    </source>
</reference>
<dbReference type="EC" id="4.2.1.150" evidence="6"/>
<dbReference type="PROSITE" id="PS00166">
    <property type="entry name" value="ENOYL_COA_HYDRATASE"/>
    <property type="match status" value="1"/>
</dbReference>
<keyword evidence="9" id="KW-1185">Reference proteome</keyword>
<comment type="pathway">
    <text evidence="1">Lipid metabolism; butanoate metabolism.</text>
</comment>
<evidence type="ECO:0000256" key="2">
    <source>
        <dbReference type="ARBA" id="ARBA00005254"/>
    </source>
</evidence>
<dbReference type="GO" id="GO:0018812">
    <property type="term" value="F:3-hydroxyacyl-CoA dehydratase activity"/>
    <property type="evidence" value="ECO:0007669"/>
    <property type="project" value="UniProtKB-EC"/>
</dbReference>
<dbReference type="NCBIfam" id="NF004475">
    <property type="entry name" value="PRK05809.1"/>
    <property type="match status" value="1"/>
</dbReference>
<dbReference type="SUPFAM" id="SSF52096">
    <property type="entry name" value="ClpP/crotonase"/>
    <property type="match status" value="1"/>
</dbReference>
<evidence type="ECO:0000256" key="7">
    <source>
        <dbReference type="RuleBase" id="RU003707"/>
    </source>
</evidence>
<dbReference type="InterPro" id="IPR029045">
    <property type="entry name" value="ClpP/crotonase-like_dom_sf"/>
</dbReference>
<comment type="similarity">
    <text evidence="2 7">Belongs to the enoyl-CoA hydratase/isomerase family.</text>
</comment>
<accession>A0A1T5K5N7</accession>
<comment type="subunit">
    <text evidence="3">Homotetramer.</text>
</comment>
<comment type="catalytic activity">
    <reaction evidence="5">
        <text>a short-chain (3S)-3-hydroxyacyl-CoA = a short-chain (2E)-enoyl-CoA + H2O</text>
        <dbReference type="Rhea" id="RHEA:52664"/>
        <dbReference type="ChEBI" id="CHEBI:15377"/>
        <dbReference type="ChEBI" id="CHEBI:87488"/>
        <dbReference type="ChEBI" id="CHEBI:136760"/>
        <dbReference type="EC" id="4.2.1.150"/>
    </reaction>
</comment>
<gene>
    <name evidence="8" type="ORF">SAMN02194393_01639</name>
</gene>
<evidence type="ECO:0000256" key="6">
    <source>
        <dbReference type="ARBA" id="ARBA00067035"/>
    </source>
</evidence>
<dbReference type="PANTHER" id="PTHR11941">
    <property type="entry name" value="ENOYL-COA HYDRATASE-RELATED"/>
    <property type="match status" value="1"/>
</dbReference>